<accession>A0A517QLM5</accession>
<keyword evidence="3 7" id="KW-0479">Metal-binding</keyword>
<keyword evidence="5 7" id="KW-0408">Iron</keyword>
<dbReference type="CDD" id="cd04233">
    <property type="entry name" value="Auracyanin"/>
    <property type="match status" value="1"/>
</dbReference>
<dbReference type="NCBIfam" id="TIGR02604">
    <property type="entry name" value="Piru_Ver_Nterm"/>
    <property type="match status" value="1"/>
</dbReference>
<evidence type="ECO:0000259" key="9">
    <source>
        <dbReference type="PROSITE" id="PS51820"/>
    </source>
</evidence>
<gene>
    <name evidence="10" type="ORF">Mal48_17580</name>
</gene>
<dbReference type="Pfam" id="PF00127">
    <property type="entry name" value="Copper-bind"/>
    <property type="match status" value="1"/>
</dbReference>
<dbReference type="EMBL" id="CP036267">
    <property type="protein sequence ID" value="QDT32511.1"/>
    <property type="molecule type" value="Genomic_DNA"/>
</dbReference>
<dbReference type="InterPro" id="IPR009056">
    <property type="entry name" value="Cyt_c-like_dom"/>
</dbReference>
<dbReference type="InterPro" id="IPR011658">
    <property type="entry name" value="PA14_dom"/>
</dbReference>
<dbReference type="Pfam" id="PF23500">
    <property type="entry name" value="DUF7133"/>
    <property type="match status" value="2"/>
</dbReference>
<dbReference type="InterPro" id="IPR011041">
    <property type="entry name" value="Quinoprot_gluc/sorb_DH_b-prop"/>
</dbReference>
<dbReference type="Gene3D" id="2.120.10.30">
    <property type="entry name" value="TolB, C-terminal domain"/>
    <property type="match status" value="1"/>
</dbReference>
<evidence type="ECO:0000256" key="2">
    <source>
        <dbReference type="ARBA" id="ARBA00022617"/>
    </source>
</evidence>
<evidence type="ECO:0000313" key="10">
    <source>
        <dbReference type="EMBL" id="QDT32511.1"/>
    </source>
</evidence>
<evidence type="ECO:0000256" key="6">
    <source>
        <dbReference type="ARBA" id="ARBA00023008"/>
    </source>
</evidence>
<keyword evidence="4" id="KW-0249">Electron transport</keyword>
<dbReference type="InterPro" id="IPR008972">
    <property type="entry name" value="Cupredoxin"/>
</dbReference>
<dbReference type="Pfam" id="PF13472">
    <property type="entry name" value="Lipase_GDSL_2"/>
    <property type="match status" value="1"/>
</dbReference>
<dbReference type="Gene3D" id="3.90.182.10">
    <property type="entry name" value="Toxin - Anthrax Protective Antigen,domain 1"/>
    <property type="match status" value="1"/>
</dbReference>
<dbReference type="InterPro" id="IPR013830">
    <property type="entry name" value="SGNH_hydro"/>
</dbReference>
<dbReference type="SMART" id="SM00758">
    <property type="entry name" value="PA14"/>
    <property type="match status" value="1"/>
</dbReference>
<evidence type="ECO:0000256" key="1">
    <source>
        <dbReference type="ARBA" id="ARBA00022448"/>
    </source>
</evidence>
<dbReference type="Gene3D" id="2.60.40.420">
    <property type="entry name" value="Cupredoxins - blue copper proteins"/>
    <property type="match status" value="1"/>
</dbReference>
<sequence length="1654" mass="183507">MQQGRIAGYQENMTTFVRTTLFFLCGVCFPGGPSASESAEPKLKLNQGDHVVYIGNTLADRMQHHAWLETYLHALYPEADLTFRNLGFSGDEVTTRPRSANFGDPDQWMAKCEADVVFCFFGYNEGLRGEAGLKKFETDLATMIEKMRQQKYNGESAPRLVVFSPIAHENLRSPHLPNGSENNRKLAMYTEAMRKVCKASNVQFVDLFSITQELYANAEKPLTMNGIHLLDHGNRLVAQQVLKALDPQANIPGDEAIAKLREAVLEKNDYWFNRYRVVDGYNVYGGRSKLAWFGQSNADVMKREMEIFDVMTANRDRRVWAVARGGDLVVTDDNLPEELKVKTNKPGPLEDEKFPYLEATDAISKMEVHKDMEVNLFASEEMFPRLINPVQMSVDPDSRLWVSVWPSYPHWNPTQKREDAIVILPDEDNDGVADDCIVFADELNSITGFEFWGGGVLVAAPPEIWFLKDTNGDDKADVKIRMLQGISSADTHHSANAMLIGPDGWLYWSRGVFNVANFETPTKTYRSGQTGVHRFNPRTFETEFHFPIGPNPHGDVFDRWGYQFASDGTSGTGSYINIGKGVGNKKWYEKRVRPVPATGLLSSSHFPEELNGNFLIANAIGFLGVLQHEVKYDGADITAVEIDPILVSSDQNFRPSDMEIGGDGALYIADWHNVLIGHMQHNMRDPNRDHDHGRIYRVTSPGRPLVKPAKMRGKPIKEVCENFFAYENGTRYRARLELSGRETKDVVEQVSLFAAQLDPLKSPKERDEAQALLECLWVFEEHRVPNEDLLKKVFQAKEPKVRAAAIRTLGHWSGDIPGWASILMEAAKDSSALVRAEAVKSAVEYTGVTPLEVIFQVMAQPVDPELTTVINYAKGQLNLDQMIEESIASGNQLSAAATSYALTNASIDSLNKLEPSAEIHRAILARDEANEAQLEAALAGLSKMTKESETDLLMQLLNDAQSDPSGNVNTLGKLLLKQPASALQVKQDEIENIAINGATPAVKRLAYAAWVASAGPDDAFLTASASKGRLQDFLDAVPTVDVKARGELFSKVEPLIFDLPGHLKAEKGAGASFENGIKVEYYYPSASNVALETLAKMVPKDSGIVPEIVMDVPQLKERDKFALKFTGMIVAPKSGKYTFAIASDDGSRVYVADKLVINHDGLHGMSEKRGTIDLPAGIHPLIVTYFDNGGGDGLRVRWSGPGFKLQKIAPESLMIQGSETLHDVAIRALDSIPGHEIAKVNSLAKLVKQGRNRPSAIRALRNIPVENWPDIQIRPMLDNLVGYLSNMPAQSRTGGPAMDAIALAKSLSSQLPDEEAKAVLNRLENLNVPVIAIGTVTHRMIYDKELIAVQAGKPVEFRFSNTDAMPHNFAITNPGALQTVGELAEATGRDADAMQRNYIPDSDEILLASRLLQPGENQALSFDVPKTPGVYPYVCTYPGHWRRMYGALYVVENLQEYNADPEKYLAKHSLPIKDELLTLNTRSHEWKYEELVDEVKGLSSGRSFEVGKQLFKVASCVGCHQLDNEGRVFGPDLAKLEPKKQTADFILRSILEPSKEIEPKYQSHTFLLDSGKVVTGMIMKETDDEIHVVIDPLAKDKPTVLKKDSIEGRKQAELSLMPQGLVNKLSPEEILDLIAFVVSKGDKNHKLFHGHHHH</sequence>
<dbReference type="Pfam" id="PF07691">
    <property type="entry name" value="PA14"/>
    <property type="match status" value="1"/>
</dbReference>
<dbReference type="SUPFAM" id="SSF56988">
    <property type="entry name" value="Anthrax protective antigen"/>
    <property type="match status" value="1"/>
</dbReference>
<dbReference type="Proteomes" id="UP000315724">
    <property type="component" value="Chromosome"/>
</dbReference>
<dbReference type="InterPro" id="IPR013428">
    <property type="entry name" value="Membrane-bound_put_N"/>
</dbReference>
<dbReference type="InterPro" id="IPR011042">
    <property type="entry name" value="6-blade_b-propeller_TolB-like"/>
</dbReference>
<evidence type="ECO:0000256" key="4">
    <source>
        <dbReference type="ARBA" id="ARBA00022982"/>
    </source>
</evidence>
<dbReference type="PROSITE" id="PS51820">
    <property type="entry name" value="PA14"/>
    <property type="match status" value="1"/>
</dbReference>
<dbReference type="InterPro" id="IPR000923">
    <property type="entry name" value="BlueCu_1"/>
</dbReference>
<feature type="domain" description="Cytochrome c" evidence="8">
    <location>
        <begin position="1502"/>
        <end position="1641"/>
    </location>
</feature>
<dbReference type="PANTHER" id="PTHR33546:SF1">
    <property type="entry name" value="LARGE, MULTIFUNCTIONAL SECRETED PROTEIN"/>
    <property type="match status" value="1"/>
</dbReference>
<evidence type="ECO:0000259" key="8">
    <source>
        <dbReference type="PROSITE" id="PS51007"/>
    </source>
</evidence>
<dbReference type="InterPro" id="IPR036514">
    <property type="entry name" value="SGNH_hydro_sf"/>
</dbReference>
<keyword evidence="6" id="KW-0186">Copper</keyword>
<dbReference type="NCBIfam" id="TIGR02603">
    <property type="entry name" value="CxxCH_TIGR02603"/>
    <property type="match status" value="1"/>
</dbReference>
<dbReference type="SUPFAM" id="SSF50952">
    <property type="entry name" value="Soluble quinoprotein glucose dehydrogenase"/>
    <property type="match status" value="1"/>
</dbReference>
<dbReference type="Pfam" id="PF13646">
    <property type="entry name" value="HEAT_2"/>
    <property type="match status" value="1"/>
</dbReference>
<dbReference type="CDD" id="cd01834">
    <property type="entry name" value="SGNH_hydrolase_like_2"/>
    <property type="match status" value="1"/>
</dbReference>
<keyword evidence="2 7" id="KW-0349">Heme</keyword>
<dbReference type="SUPFAM" id="SSF52266">
    <property type="entry name" value="SGNH hydrolase"/>
    <property type="match status" value="1"/>
</dbReference>
<dbReference type="Gene3D" id="1.10.760.10">
    <property type="entry name" value="Cytochrome c-like domain"/>
    <property type="match status" value="1"/>
</dbReference>
<name>A0A517QLM5_9PLAN</name>
<dbReference type="PROSITE" id="PS51007">
    <property type="entry name" value="CYTC"/>
    <property type="match status" value="1"/>
</dbReference>
<keyword evidence="11" id="KW-1185">Reference proteome</keyword>
<keyword evidence="1" id="KW-0813">Transport</keyword>
<dbReference type="Gene3D" id="3.40.50.1110">
    <property type="entry name" value="SGNH hydrolase"/>
    <property type="match status" value="1"/>
</dbReference>
<dbReference type="InterPro" id="IPR016024">
    <property type="entry name" value="ARM-type_fold"/>
</dbReference>
<evidence type="ECO:0000313" key="11">
    <source>
        <dbReference type="Proteomes" id="UP000315724"/>
    </source>
</evidence>
<dbReference type="SUPFAM" id="SSF48371">
    <property type="entry name" value="ARM repeat"/>
    <property type="match status" value="2"/>
</dbReference>
<dbReference type="InterPro" id="IPR037524">
    <property type="entry name" value="PA14/GLEYA"/>
</dbReference>
<reference evidence="10 11" key="1">
    <citation type="submission" date="2019-02" db="EMBL/GenBank/DDBJ databases">
        <title>Deep-cultivation of Planctomycetes and their phenomic and genomic characterization uncovers novel biology.</title>
        <authorList>
            <person name="Wiegand S."/>
            <person name="Jogler M."/>
            <person name="Boedeker C."/>
            <person name="Pinto D."/>
            <person name="Vollmers J."/>
            <person name="Rivas-Marin E."/>
            <person name="Kohn T."/>
            <person name="Peeters S.H."/>
            <person name="Heuer A."/>
            <person name="Rast P."/>
            <person name="Oberbeckmann S."/>
            <person name="Bunk B."/>
            <person name="Jeske O."/>
            <person name="Meyerdierks A."/>
            <person name="Storesund J.E."/>
            <person name="Kallscheuer N."/>
            <person name="Luecker S."/>
            <person name="Lage O.M."/>
            <person name="Pohl T."/>
            <person name="Merkel B.J."/>
            <person name="Hornburger P."/>
            <person name="Mueller R.-W."/>
            <person name="Bruemmer F."/>
            <person name="Labrenz M."/>
            <person name="Spormann A.M."/>
            <person name="Op den Camp H."/>
            <person name="Overmann J."/>
            <person name="Amann R."/>
            <person name="Jetten M.S.M."/>
            <person name="Mascher T."/>
            <person name="Medema M.H."/>
            <person name="Devos D.P."/>
            <person name="Kaster A.-K."/>
            <person name="Ovreas L."/>
            <person name="Rohde M."/>
            <person name="Galperin M.Y."/>
            <person name="Jogler C."/>
        </authorList>
    </citation>
    <scope>NUCLEOTIDE SEQUENCE [LARGE SCALE GENOMIC DNA]</scope>
    <source>
        <strain evidence="10 11">Mal48</strain>
    </source>
</reference>
<dbReference type="SUPFAM" id="SSF49503">
    <property type="entry name" value="Cupredoxins"/>
    <property type="match status" value="1"/>
</dbReference>
<dbReference type="KEGG" id="tpol:Mal48_17580"/>
<dbReference type="InterPro" id="IPR013427">
    <property type="entry name" value="Haem-bd_dom_put"/>
</dbReference>
<dbReference type="InterPro" id="IPR055557">
    <property type="entry name" value="DUF7133"/>
</dbReference>
<dbReference type="InterPro" id="IPR028871">
    <property type="entry name" value="BlueCu_1_BS"/>
</dbReference>
<evidence type="ECO:0000256" key="3">
    <source>
        <dbReference type="ARBA" id="ARBA00022723"/>
    </source>
</evidence>
<protein>
    <submittedName>
        <fullName evidence="10">Auracyanin-A</fullName>
    </submittedName>
</protein>
<dbReference type="Pfam" id="PF00034">
    <property type="entry name" value="Cytochrom_C"/>
    <property type="match status" value="1"/>
</dbReference>
<dbReference type="GO" id="GO:0020037">
    <property type="term" value="F:heme binding"/>
    <property type="evidence" value="ECO:0007669"/>
    <property type="project" value="InterPro"/>
</dbReference>
<dbReference type="SUPFAM" id="SSF46626">
    <property type="entry name" value="Cytochrome c"/>
    <property type="match status" value="1"/>
</dbReference>
<dbReference type="InterPro" id="IPR036909">
    <property type="entry name" value="Cyt_c-like_dom_sf"/>
</dbReference>
<evidence type="ECO:0000256" key="5">
    <source>
        <dbReference type="ARBA" id="ARBA00023004"/>
    </source>
</evidence>
<dbReference type="GO" id="GO:0005507">
    <property type="term" value="F:copper ion binding"/>
    <property type="evidence" value="ECO:0007669"/>
    <property type="project" value="InterPro"/>
</dbReference>
<dbReference type="PROSITE" id="PS00196">
    <property type="entry name" value="COPPER_BLUE"/>
    <property type="match status" value="1"/>
</dbReference>
<dbReference type="GO" id="GO:0016788">
    <property type="term" value="F:hydrolase activity, acting on ester bonds"/>
    <property type="evidence" value="ECO:0007669"/>
    <property type="project" value="UniProtKB-ARBA"/>
</dbReference>
<organism evidence="10 11">
    <name type="scientific">Thalassoglobus polymorphus</name>
    <dbReference type="NCBI Taxonomy" id="2527994"/>
    <lineage>
        <taxon>Bacteria</taxon>
        <taxon>Pseudomonadati</taxon>
        <taxon>Planctomycetota</taxon>
        <taxon>Planctomycetia</taxon>
        <taxon>Planctomycetales</taxon>
        <taxon>Planctomycetaceae</taxon>
        <taxon>Thalassoglobus</taxon>
    </lineage>
</organism>
<dbReference type="PANTHER" id="PTHR33546">
    <property type="entry name" value="LARGE, MULTIFUNCTIONAL SECRETED PROTEIN-RELATED"/>
    <property type="match status" value="1"/>
</dbReference>
<evidence type="ECO:0000256" key="7">
    <source>
        <dbReference type="PROSITE-ProRule" id="PRU00433"/>
    </source>
</evidence>
<feature type="domain" description="PA14" evidence="9">
    <location>
        <begin position="1072"/>
        <end position="1212"/>
    </location>
</feature>
<proteinExistence type="predicted"/>
<dbReference type="GO" id="GO:0009055">
    <property type="term" value="F:electron transfer activity"/>
    <property type="evidence" value="ECO:0007669"/>
    <property type="project" value="InterPro"/>
</dbReference>